<dbReference type="Proteomes" id="UP000254554">
    <property type="component" value="Unassembled WGS sequence"/>
</dbReference>
<dbReference type="STRING" id="1094715.GCA_000236165_02118"/>
<proteinExistence type="predicted"/>
<organism evidence="3 4">
    <name type="scientific">Fluoribacter dumoffii</name>
    <dbReference type="NCBI Taxonomy" id="463"/>
    <lineage>
        <taxon>Bacteria</taxon>
        <taxon>Pseudomonadati</taxon>
        <taxon>Pseudomonadota</taxon>
        <taxon>Gammaproteobacteria</taxon>
        <taxon>Legionellales</taxon>
        <taxon>Legionellaceae</taxon>
        <taxon>Fluoribacter</taxon>
    </lineage>
</organism>
<dbReference type="Pfam" id="PF06097">
    <property type="entry name" value="DUF945"/>
    <property type="match status" value="1"/>
</dbReference>
<dbReference type="EMBL" id="UGGT01000001">
    <property type="protein sequence ID" value="STO22189.1"/>
    <property type="molecule type" value="Genomic_DNA"/>
</dbReference>
<reference evidence="3 4" key="1">
    <citation type="submission" date="2018-06" db="EMBL/GenBank/DDBJ databases">
        <authorList>
            <consortium name="Pathogen Informatics"/>
            <person name="Doyle S."/>
        </authorList>
    </citation>
    <scope>NUCLEOTIDE SEQUENCE [LARGE SCALE GENOMIC DNA]</scope>
    <source>
        <strain evidence="3 4">NCTC11370</strain>
    </source>
</reference>
<protein>
    <submittedName>
        <fullName evidence="3">Bacterial protein of uncharacterized function (DUF945)</fullName>
    </submittedName>
</protein>
<sequence length="508" mass="56741">MSGAYPKDKYLFNLQNKIFRLHNIKREISIRILMKKWTGFFIVLVALILVAYYAIGFSIKSTLNKNINSIPKSSAFNVHLHQYHCGWFSSKAILSIKMHIPAQTITDKNGQPQTEPPADFDIDIPLLIKHGPFIFTNYGIRFGVGLITTQPETHYEAFINYLNRTLFRYTLPSLAIEGKIGENEGDFQLAWQGLTSLLSVSSNLDLVDGNFQLAGLNGAANNPSKPQNNVTFKIGAIDYDFKLKRYQDWLWTGHSHFNSNAIAISIAGNKLFELSGLNFLARSDINHGVMDIHFKLSLQKLFTNNHNYGPGTLHLSIRNLDPNIAAKINQQEFSMIQNNSDPNMITLSFMSELPQLLAKGAMIELSEMNLDVPDGKITGNFKIAVPENESNDLSQIIQKIYGEGTFRAPMATVKAIAKALLENESPNNEQSNDNEQTNPVSSPASITQSEQTSMDSDNNTAKNADTLVQDLVSKGLLKTEGNDYVVSFKIENQKIIINGQVFNSEMLQ</sequence>
<accession>A0A377GC19</accession>
<evidence type="ECO:0000313" key="3">
    <source>
        <dbReference type="EMBL" id="STO22189.1"/>
    </source>
</evidence>
<keyword evidence="2" id="KW-0812">Transmembrane</keyword>
<keyword evidence="2" id="KW-0472">Membrane</keyword>
<evidence type="ECO:0000256" key="1">
    <source>
        <dbReference type="SAM" id="MobiDB-lite"/>
    </source>
</evidence>
<dbReference type="InterPro" id="IPR010352">
    <property type="entry name" value="DUF945"/>
</dbReference>
<evidence type="ECO:0000256" key="2">
    <source>
        <dbReference type="SAM" id="Phobius"/>
    </source>
</evidence>
<feature type="transmembrane region" description="Helical" evidence="2">
    <location>
        <begin position="37"/>
        <end position="55"/>
    </location>
</feature>
<keyword evidence="2" id="KW-1133">Transmembrane helix</keyword>
<gene>
    <name evidence="3" type="ORF">NCTC11370_02274</name>
</gene>
<feature type="region of interest" description="Disordered" evidence="1">
    <location>
        <begin position="424"/>
        <end position="462"/>
    </location>
</feature>
<name>A0A377GC19_9GAMM</name>
<dbReference type="AlphaFoldDB" id="A0A377GC19"/>
<keyword evidence="4" id="KW-1185">Reference proteome</keyword>
<evidence type="ECO:0000313" key="4">
    <source>
        <dbReference type="Proteomes" id="UP000254554"/>
    </source>
</evidence>